<evidence type="ECO:0000256" key="2">
    <source>
        <dbReference type="ARBA" id="ARBA00010735"/>
    </source>
</evidence>
<proteinExistence type="inferred from homology"/>
<dbReference type="GO" id="GO:1903785">
    <property type="term" value="P:L-valine transmembrane transport"/>
    <property type="evidence" value="ECO:0007669"/>
    <property type="project" value="TreeGrafter"/>
</dbReference>
<keyword evidence="4" id="KW-1003">Cell membrane</keyword>
<keyword evidence="7 9" id="KW-0472">Membrane</keyword>
<evidence type="ECO:0000256" key="5">
    <source>
        <dbReference type="ARBA" id="ARBA00022692"/>
    </source>
</evidence>
<dbReference type="GO" id="GO:0005886">
    <property type="term" value="C:plasma membrane"/>
    <property type="evidence" value="ECO:0007669"/>
    <property type="project" value="UniProtKB-SubCell"/>
</dbReference>
<name>A0A8I0JYE3_9ACTN</name>
<feature type="transmembrane region" description="Helical" evidence="9">
    <location>
        <begin position="155"/>
        <end position="174"/>
    </location>
</feature>
<evidence type="ECO:0000256" key="9">
    <source>
        <dbReference type="SAM" id="Phobius"/>
    </source>
</evidence>
<feature type="region of interest" description="Disordered" evidence="8">
    <location>
        <begin position="1"/>
        <end position="32"/>
    </location>
</feature>
<protein>
    <submittedName>
        <fullName evidence="10">AzlC family ABC transporter permease</fullName>
    </submittedName>
</protein>
<feature type="transmembrane region" description="Helical" evidence="9">
    <location>
        <begin position="210"/>
        <end position="243"/>
    </location>
</feature>
<keyword evidence="3" id="KW-0813">Transport</keyword>
<evidence type="ECO:0000313" key="10">
    <source>
        <dbReference type="EMBL" id="MBC9224782.1"/>
    </source>
</evidence>
<reference evidence="10" key="1">
    <citation type="submission" date="2020-09" db="EMBL/GenBank/DDBJ databases">
        <title>Novel species in genus Aeromicrobium.</title>
        <authorList>
            <person name="Zhang G."/>
        </authorList>
    </citation>
    <scope>NUCLEOTIDE SEQUENCE</scope>
    <source>
        <strain evidence="10">Zg-636</strain>
    </source>
</reference>
<evidence type="ECO:0000313" key="11">
    <source>
        <dbReference type="Proteomes" id="UP000620591"/>
    </source>
</evidence>
<evidence type="ECO:0000256" key="7">
    <source>
        <dbReference type="ARBA" id="ARBA00023136"/>
    </source>
</evidence>
<feature type="transmembrane region" description="Helical" evidence="9">
    <location>
        <begin position="50"/>
        <end position="76"/>
    </location>
</feature>
<dbReference type="AlphaFoldDB" id="A0A8I0JYE3"/>
<comment type="subcellular location">
    <subcellularLocation>
        <location evidence="1">Cell membrane</location>
        <topology evidence="1">Multi-pass membrane protein</topology>
    </subcellularLocation>
</comment>
<dbReference type="Pfam" id="PF03591">
    <property type="entry name" value="AzlC"/>
    <property type="match status" value="1"/>
</dbReference>
<comment type="caution">
    <text evidence="10">The sequence shown here is derived from an EMBL/GenBank/DDBJ whole genome shotgun (WGS) entry which is preliminary data.</text>
</comment>
<evidence type="ECO:0000256" key="3">
    <source>
        <dbReference type="ARBA" id="ARBA00022448"/>
    </source>
</evidence>
<organism evidence="10 11">
    <name type="scientific">Aeromicrobium senzhongii</name>
    <dbReference type="NCBI Taxonomy" id="2663859"/>
    <lineage>
        <taxon>Bacteria</taxon>
        <taxon>Bacillati</taxon>
        <taxon>Actinomycetota</taxon>
        <taxon>Actinomycetes</taxon>
        <taxon>Propionibacteriales</taxon>
        <taxon>Nocardioidaceae</taxon>
        <taxon>Aeromicrobium</taxon>
    </lineage>
</organism>
<evidence type="ECO:0000256" key="8">
    <source>
        <dbReference type="SAM" id="MobiDB-lite"/>
    </source>
</evidence>
<evidence type="ECO:0000256" key="4">
    <source>
        <dbReference type="ARBA" id="ARBA00022475"/>
    </source>
</evidence>
<keyword evidence="5 9" id="KW-0812">Transmembrane</keyword>
<dbReference type="Proteomes" id="UP000620591">
    <property type="component" value="Unassembled WGS sequence"/>
</dbReference>
<dbReference type="EMBL" id="JACTVM010000001">
    <property type="protein sequence ID" value="MBC9224782.1"/>
    <property type="molecule type" value="Genomic_DNA"/>
</dbReference>
<gene>
    <name evidence="10" type="ORF">IBG24_00470</name>
</gene>
<evidence type="ECO:0000256" key="1">
    <source>
        <dbReference type="ARBA" id="ARBA00004651"/>
    </source>
</evidence>
<feature type="transmembrane region" description="Helical" evidence="9">
    <location>
        <begin position="83"/>
        <end position="107"/>
    </location>
</feature>
<dbReference type="InterPro" id="IPR011606">
    <property type="entry name" value="Brnchd-chn_aa_trnsp_permease"/>
</dbReference>
<dbReference type="PANTHER" id="PTHR34979">
    <property type="entry name" value="INNER MEMBRANE PROTEIN YGAZ"/>
    <property type="match status" value="1"/>
</dbReference>
<accession>A0A8I0JYE3</accession>
<sequence length="257" mass="26275">MGARRCAPRVRGSERAGQADPSPHDADVSEPTSDRTVIADSLGVGVGVGLYGVSFGALATTSGLTVLQACALSLLAFTGASQFAFLGVVASGGAPLTGALTAVLLGVRNTFYGITLAPVLQVKGLRRWATAHVVIDESTAMSVVRTDPRQARLGFYWTGLTIFAIWNLMTLLGALAGERIGDPRTIGLDAAVAAAFLGLLWPRLDSTASRLLALLAAAVALGLVPFTPAGAPIIIGGIVAVLVGLRFVPSTPGSIDE</sequence>
<keyword evidence="6 9" id="KW-1133">Transmembrane helix</keyword>
<comment type="similarity">
    <text evidence="2">Belongs to the AzlC family.</text>
</comment>
<feature type="transmembrane region" description="Helical" evidence="9">
    <location>
        <begin position="186"/>
        <end position="204"/>
    </location>
</feature>
<dbReference type="PANTHER" id="PTHR34979:SF1">
    <property type="entry name" value="INNER MEMBRANE PROTEIN YGAZ"/>
    <property type="match status" value="1"/>
</dbReference>
<evidence type="ECO:0000256" key="6">
    <source>
        <dbReference type="ARBA" id="ARBA00022989"/>
    </source>
</evidence>